<dbReference type="Proteomes" id="UP001163324">
    <property type="component" value="Chromosome 3"/>
</dbReference>
<gene>
    <name evidence="1" type="ORF">N3K66_003753</name>
</gene>
<evidence type="ECO:0000313" key="1">
    <source>
        <dbReference type="EMBL" id="KAI9901936.1"/>
    </source>
</evidence>
<reference evidence="1" key="1">
    <citation type="submission" date="2022-10" db="EMBL/GenBank/DDBJ databases">
        <title>Complete Genome of Trichothecium roseum strain YXFP-22015, a Plant Pathogen Isolated from Citrus.</title>
        <authorList>
            <person name="Wang Y."/>
            <person name="Zhu L."/>
        </authorList>
    </citation>
    <scope>NUCLEOTIDE SEQUENCE</scope>
    <source>
        <strain evidence="1">YXFP-22015</strain>
    </source>
</reference>
<evidence type="ECO:0000313" key="2">
    <source>
        <dbReference type="Proteomes" id="UP001163324"/>
    </source>
</evidence>
<name>A0ACC0V6A6_9HYPO</name>
<comment type="caution">
    <text evidence="1">The sequence shown here is derived from an EMBL/GenBank/DDBJ whole genome shotgun (WGS) entry which is preliminary data.</text>
</comment>
<accession>A0ACC0V6A6</accession>
<organism evidence="1 2">
    <name type="scientific">Trichothecium roseum</name>
    <dbReference type="NCBI Taxonomy" id="47278"/>
    <lineage>
        <taxon>Eukaryota</taxon>
        <taxon>Fungi</taxon>
        <taxon>Dikarya</taxon>
        <taxon>Ascomycota</taxon>
        <taxon>Pezizomycotina</taxon>
        <taxon>Sordariomycetes</taxon>
        <taxon>Hypocreomycetidae</taxon>
        <taxon>Hypocreales</taxon>
        <taxon>Hypocreales incertae sedis</taxon>
        <taxon>Trichothecium</taxon>
    </lineage>
</organism>
<dbReference type="EMBL" id="CM047942">
    <property type="protein sequence ID" value="KAI9901936.1"/>
    <property type="molecule type" value="Genomic_DNA"/>
</dbReference>
<protein>
    <submittedName>
        <fullName evidence="1">Uncharacterized protein</fullName>
    </submittedName>
</protein>
<sequence length="397" mass="44488">MAARRPPVRVNELVAELPYPATRLVISQYHERDEETGLWAWIAVGNYYDGEGNCVWSRELFAGQLRQPPEGLTGEQRAQATPGKDRVVVAAAAAARGEGMGGQRVEEVGEEDVAGGEGSWDESVPRPGLGRGRGGGGESSNALVPLARAAVDERAFSGSSDELPDYEDEDDAEEVVDHYHGGRRQTPAQHHWAGYNGQIAQQQQQQPQQQQYQHHHHHHYHLHHHHYHRQPQPAHPYYDNNRSNHYRDNNNVVNNGNYSIAYCGPTDQGPLLPQPHHPPQPGNSPAARHRAPAARQRLPAYYQPPRSQPSVPPSQAPLAYDALPRPRYTWPRTQYAYTFAPAPNQALPAFTSAPPAHNHVCLGRVSSLGPLNGYWITVFDRVHRRWATWWVPIHRHV</sequence>
<proteinExistence type="predicted"/>
<keyword evidence="2" id="KW-1185">Reference proteome</keyword>